<dbReference type="Proteomes" id="UP000494205">
    <property type="component" value="Unassembled WGS sequence"/>
</dbReference>
<keyword evidence="3" id="KW-1185">Reference proteome</keyword>
<dbReference type="EMBL" id="PNXY01000016">
    <property type="protein sequence ID" value="PMS28756.1"/>
    <property type="molecule type" value="Genomic_DNA"/>
</dbReference>
<dbReference type="AlphaFoldDB" id="A0A2N7WH09"/>
<sequence>MRAADNSLHSLVDKWLGLELANPVRVMRFGHTPANRRRYALVATRRPTGMLSMFFFRHDNGGWCVFPPAEASPAMRFAALCMPQSCDCNG</sequence>
<organism evidence="1 4">
    <name type="scientific">Paraburkholderia rhynchosiae</name>
    <dbReference type="NCBI Taxonomy" id="487049"/>
    <lineage>
        <taxon>Bacteria</taxon>
        <taxon>Pseudomonadati</taxon>
        <taxon>Pseudomonadota</taxon>
        <taxon>Betaproteobacteria</taxon>
        <taxon>Burkholderiales</taxon>
        <taxon>Burkholderiaceae</taxon>
        <taxon>Paraburkholderia</taxon>
    </lineage>
</organism>
<evidence type="ECO:0000313" key="1">
    <source>
        <dbReference type="EMBL" id="CAB3657470.1"/>
    </source>
</evidence>
<name>A0A2N7WH09_9BURK</name>
<dbReference type="RefSeq" id="WP_102634172.1">
    <property type="nucleotide sequence ID" value="NZ_CADIJZ010000004.1"/>
</dbReference>
<evidence type="ECO:0000313" key="2">
    <source>
        <dbReference type="EMBL" id="PMS28756.1"/>
    </source>
</evidence>
<evidence type="ECO:0000313" key="4">
    <source>
        <dbReference type="Proteomes" id="UP000494205"/>
    </source>
</evidence>
<reference evidence="1 4" key="2">
    <citation type="submission" date="2020-04" db="EMBL/GenBank/DDBJ databases">
        <authorList>
            <person name="De Canck E."/>
        </authorList>
    </citation>
    <scope>NUCLEOTIDE SEQUENCE [LARGE SCALE GENOMIC DNA]</scope>
    <source>
        <strain evidence="1 4">LMG 27174</strain>
    </source>
</reference>
<proteinExistence type="predicted"/>
<protein>
    <submittedName>
        <fullName evidence="1">Uncharacterized protein</fullName>
    </submittedName>
</protein>
<dbReference type="Proteomes" id="UP000235659">
    <property type="component" value="Unassembled WGS sequence"/>
</dbReference>
<accession>A0A2N7WH09</accession>
<dbReference type="OrthoDB" id="8926609at2"/>
<gene>
    <name evidence="2" type="ORF">C0Z16_21800</name>
    <name evidence="1" type="ORF">LMG27174_01490</name>
</gene>
<dbReference type="EMBL" id="CADIJZ010000004">
    <property type="protein sequence ID" value="CAB3657470.1"/>
    <property type="molecule type" value="Genomic_DNA"/>
</dbReference>
<reference evidence="2 3" key="1">
    <citation type="submission" date="2018-01" db="EMBL/GenBank/DDBJ databases">
        <title>Whole genome analyses suggest that Burkholderia sensu lato contains two further novel genera in the rhizoxinica-symbiotica group Mycetohabitans gen. nov., and Trinickia gen. nov.: implications for the evolution of diazotrophy and nodulation in the Burkholderiaceae.</title>
        <authorList>
            <person name="Estrada-de los Santos P."/>
            <person name="Palmer M."/>
            <person name="Chavez-Ramirez B."/>
            <person name="Beukes C."/>
            <person name="Steenkamp E.T."/>
            <person name="Hirsch A.M."/>
            <person name="Manyaka P."/>
            <person name="Maluk M."/>
            <person name="Lafos M."/>
            <person name="Crook M."/>
            <person name="Gross E."/>
            <person name="Simon M.F."/>
            <person name="Bueno dos Reis Junior F."/>
            <person name="Poole P.S."/>
            <person name="Venter S.N."/>
            <person name="James E.K."/>
        </authorList>
    </citation>
    <scope>NUCLEOTIDE SEQUENCE [LARGE SCALE GENOMIC DNA]</scope>
    <source>
        <strain evidence="2 3">WSM 3937</strain>
    </source>
</reference>
<evidence type="ECO:0000313" key="3">
    <source>
        <dbReference type="Proteomes" id="UP000235659"/>
    </source>
</evidence>